<dbReference type="AlphaFoldDB" id="A0A811P393"/>
<feature type="region of interest" description="Disordered" evidence="1">
    <location>
        <begin position="125"/>
        <end position="159"/>
    </location>
</feature>
<protein>
    <submittedName>
        <fullName evidence="2">Uncharacterized protein</fullName>
    </submittedName>
</protein>
<sequence>MAAGLGLSVSSRSSNKVRLRGGAEVLEPCAGNAATVREAEVGEKAKEATAEEVRAAESCAPGARLHTHRGDSCIPRRGVGAPLPGNSRAAATSPPCQWPRAPRPPMAEGQGHRAATLVAGGRVRPAMDGGLGHRAAAAGAGLPPPWLPRRRAGASVPPP</sequence>
<comment type="caution">
    <text evidence="2">The sequence shown here is derived from an EMBL/GenBank/DDBJ whole genome shotgun (WGS) entry which is preliminary data.</text>
</comment>
<accession>A0A811P393</accession>
<reference evidence="2" key="1">
    <citation type="submission" date="2020-10" db="EMBL/GenBank/DDBJ databases">
        <authorList>
            <person name="Han B."/>
            <person name="Lu T."/>
            <person name="Zhao Q."/>
            <person name="Huang X."/>
            <person name="Zhao Y."/>
        </authorList>
    </citation>
    <scope>NUCLEOTIDE SEQUENCE</scope>
</reference>
<keyword evidence="3" id="KW-1185">Reference proteome</keyword>
<evidence type="ECO:0000313" key="2">
    <source>
        <dbReference type="EMBL" id="CAD6232741.1"/>
    </source>
</evidence>
<evidence type="ECO:0000313" key="3">
    <source>
        <dbReference type="Proteomes" id="UP000604825"/>
    </source>
</evidence>
<dbReference type="EMBL" id="CAJGYO010000005">
    <property type="protein sequence ID" value="CAD6232741.1"/>
    <property type="molecule type" value="Genomic_DNA"/>
</dbReference>
<dbReference type="Proteomes" id="UP000604825">
    <property type="component" value="Unassembled WGS sequence"/>
</dbReference>
<feature type="region of interest" description="Disordered" evidence="1">
    <location>
        <begin position="59"/>
        <end position="112"/>
    </location>
</feature>
<gene>
    <name evidence="2" type="ORF">NCGR_LOCUS22343</name>
</gene>
<proteinExistence type="predicted"/>
<organism evidence="2 3">
    <name type="scientific">Miscanthus lutarioriparius</name>
    <dbReference type="NCBI Taxonomy" id="422564"/>
    <lineage>
        <taxon>Eukaryota</taxon>
        <taxon>Viridiplantae</taxon>
        <taxon>Streptophyta</taxon>
        <taxon>Embryophyta</taxon>
        <taxon>Tracheophyta</taxon>
        <taxon>Spermatophyta</taxon>
        <taxon>Magnoliopsida</taxon>
        <taxon>Liliopsida</taxon>
        <taxon>Poales</taxon>
        <taxon>Poaceae</taxon>
        <taxon>PACMAD clade</taxon>
        <taxon>Panicoideae</taxon>
        <taxon>Andropogonodae</taxon>
        <taxon>Andropogoneae</taxon>
        <taxon>Saccharinae</taxon>
        <taxon>Miscanthus</taxon>
    </lineage>
</organism>
<evidence type="ECO:0000256" key="1">
    <source>
        <dbReference type="SAM" id="MobiDB-lite"/>
    </source>
</evidence>
<name>A0A811P393_9POAL</name>